<evidence type="ECO:0000256" key="4">
    <source>
        <dbReference type="ARBA" id="ARBA00022490"/>
    </source>
</evidence>
<dbReference type="GO" id="GO:0046872">
    <property type="term" value="F:metal ion binding"/>
    <property type="evidence" value="ECO:0007669"/>
    <property type="project" value="UniProtKB-KW"/>
</dbReference>
<dbReference type="InterPro" id="IPR003442">
    <property type="entry name" value="T6A_TsaE"/>
</dbReference>
<evidence type="ECO:0000256" key="2">
    <source>
        <dbReference type="ARBA" id="ARBA00007599"/>
    </source>
</evidence>
<evidence type="ECO:0000256" key="9">
    <source>
        <dbReference type="ARBA" id="ARBA00022842"/>
    </source>
</evidence>
<keyword evidence="6" id="KW-0479">Metal-binding</keyword>
<dbReference type="RefSeq" id="WP_093114921.1">
    <property type="nucleotide sequence ID" value="NZ_FODS01000001.1"/>
</dbReference>
<dbReference type="Pfam" id="PF02367">
    <property type="entry name" value="TsaE"/>
    <property type="match status" value="1"/>
</dbReference>
<evidence type="ECO:0000256" key="6">
    <source>
        <dbReference type="ARBA" id="ARBA00022723"/>
    </source>
</evidence>
<evidence type="ECO:0000313" key="12">
    <source>
        <dbReference type="Proteomes" id="UP000198893"/>
    </source>
</evidence>
<dbReference type="OrthoDB" id="9800307at2"/>
<proteinExistence type="inferred from homology"/>
<evidence type="ECO:0000256" key="7">
    <source>
        <dbReference type="ARBA" id="ARBA00022741"/>
    </source>
</evidence>
<dbReference type="PANTHER" id="PTHR33540">
    <property type="entry name" value="TRNA THREONYLCARBAMOYLADENOSINE BIOSYNTHESIS PROTEIN TSAE"/>
    <property type="match status" value="1"/>
</dbReference>
<gene>
    <name evidence="11" type="ORF">SAMN04490248_101376</name>
</gene>
<dbReference type="Proteomes" id="UP000198893">
    <property type="component" value="Unassembled WGS sequence"/>
</dbReference>
<dbReference type="SUPFAM" id="SSF52540">
    <property type="entry name" value="P-loop containing nucleoside triphosphate hydrolases"/>
    <property type="match status" value="1"/>
</dbReference>
<keyword evidence="4" id="KW-0963">Cytoplasm</keyword>
<dbReference type="NCBIfam" id="TIGR00150">
    <property type="entry name" value="T6A_YjeE"/>
    <property type="match status" value="1"/>
</dbReference>
<keyword evidence="8" id="KW-0067">ATP-binding</keyword>
<keyword evidence="5" id="KW-0819">tRNA processing</keyword>
<protein>
    <recommendedName>
        <fullName evidence="3">tRNA threonylcarbamoyladenosine biosynthesis protein TsaE</fullName>
    </recommendedName>
    <alternativeName>
        <fullName evidence="10">t(6)A37 threonylcarbamoyladenosine biosynthesis protein TsaE</fullName>
    </alternativeName>
</protein>
<accession>A0A1H8M0Y7</accession>
<evidence type="ECO:0000256" key="1">
    <source>
        <dbReference type="ARBA" id="ARBA00004496"/>
    </source>
</evidence>
<comment type="similarity">
    <text evidence="2">Belongs to the TsaE family.</text>
</comment>
<evidence type="ECO:0000313" key="11">
    <source>
        <dbReference type="EMBL" id="SEO10806.1"/>
    </source>
</evidence>
<keyword evidence="7" id="KW-0547">Nucleotide-binding</keyword>
<dbReference type="Gene3D" id="3.40.50.300">
    <property type="entry name" value="P-loop containing nucleotide triphosphate hydrolases"/>
    <property type="match status" value="1"/>
</dbReference>
<reference evidence="11 12" key="1">
    <citation type="submission" date="2016-10" db="EMBL/GenBank/DDBJ databases">
        <authorList>
            <person name="de Groot N.N."/>
        </authorList>
    </citation>
    <scope>NUCLEOTIDE SEQUENCE [LARGE SCALE GENOMIC DNA]</scope>
    <source>
        <strain evidence="11 12">DSM 27842</strain>
    </source>
</reference>
<comment type="subcellular location">
    <subcellularLocation>
        <location evidence="1">Cytoplasm</location>
    </subcellularLocation>
</comment>
<organism evidence="11 12">
    <name type="scientific">Salinihabitans flavidus</name>
    <dbReference type="NCBI Taxonomy" id="569882"/>
    <lineage>
        <taxon>Bacteria</taxon>
        <taxon>Pseudomonadati</taxon>
        <taxon>Pseudomonadota</taxon>
        <taxon>Alphaproteobacteria</taxon>
        <taxon>Rhodobacterales</taxon>
        <taxon>Roseobacteraceae</taxon>
        <taxon>Salinihabitans</taxon>
    </lineage>
</organism>
<name>A0A1H8M0Y7_9RHOB</name>
<dbReference type="AlphaFoldDB" id="A0A1H8M0Y7"/>
<evidence type="ECO:0000256" key="8">
    <source>
        <dbReference type="ARBA" id="ARBA00022840"/>
    </source>
</evidence>
<evidence type="ECO:0000256" key="3">
    <source>
        <dbReference type="ARBA" id="ARBA00019010"/>
    </source>
</evidence>
<dbReference type="STRING" id="569882.SAMN04490248_101376"/>
<keyword evidence="9" id="KW-0460">Magnesium</keyword>
<dbReference type="GO" id="GO:0005737">
    <property type="term" value="C:cytoplasm"/>
    <property type="evidence" value="ECO:0007669"/>
    <property type="project" value="UniProtKB-SubCell"/>
</dbReference>
<sequence>MPTRTLQLTLSSPEQTCALARRLGACVGAGDVLLLQGGIGAGKTHFARCLIRSLLAEPEDVPSPTFTLVQTYDGLKGEIWHADLYRLSDPAEIEELGLIDAFADCLCLVEWPDRLSGLAPDRSLWFDFSMLQSEGARALTLSWSSPRWDTLQDILIHD</sequence>
<dbReference type="PANTHER" id="PTHR33540:SF2">
    <property type="entry name" value="TRNA THREONYLCARBAMOYLADENOSINE BIOSYNTHESIS PROTEIN TSAE"/>
    <property type="match status" value="1"/>
</dbReference>
<dbReference type="InterPro" id="IPR027417">
    <property type="entry name" value="P-loop_NTPase"/>
</dbReference>
<keyword evidence="12" id="KW-1185">Reference proteome</keyword>
<dbReference type="GO" id="GO:0005524">
    <property type="term" value="F:ATP binding"/>
    <property type="evidence" value="ECO:0007669"/>
    <property type="project" value="UniProtKB-KW"/>
</dbReference>
<dbReference type="EMBL" id="FODS01000001">
    <property type="protein sequence ID" value="SEO10806.1"/>
    <property type="molecule type" value="Genomic_DNA"/>
</dbReference>
<dbReference type="GO" id="GO:0002949">
    <property type="term" value="P:tRNA threonylcarbamoyladenosine modification"/>
    <property type="evidence" value="ECO:0007669"/>
    <property type="project" value="InterPro"/>
</dbReference>
<evidence type="ECO:0000256" key="5">
    <source>
        <dbReference type="ARBA" id="ARBA00022694"/>
    </source>
</evidence>
<evidence type="ECO:0000256" key="10">
    <source>
        <dbReference type="ARBA" id="ARBA00032441"/>
    </source>
</evidence>